<comment type="caution">
    <text evidence="1">The sequence shown here is derived from an EMBL/GenBank/DDBJ whole genome shotgun (WGS) entry which is preliminary data.</text>
</comment>
<organism evidence="1 2">
    <name type="scientific">Paenibacillus taichungensis</name>
    <dbReference type="NCBI Taxonomy" id="484184"/>
    <lineage>
        <taxon>Bacteria</taxon>
        <taxon>Bacillati</taxon>
        <taxon>Bacillota</taxon>
        <taxon>Bacilli</taxon>
        <taxon>Bacillales</taxon>
        <taxon>Paenibacillaceae</taxon>
        <taxon>Paenibacillus</taxon>
    </lineage>
</organism>
<dbReference type="InterPro" id="IPR025412">
    <property type="entry name" value="DUF4304"/>
</dbReference>
<gene>
    <name evidence="1" type="ORF">DC345_18905</name>
</gene>
<name>A0A329QM52_9BACL</name>
<evidence type="ECO:0000313" key="2">
    <source>
        <dbReference type="Proteomes" id="UP000250642"/>
    </source>
</evidence>
<evidence type="ECO:0000313" key="1">
    <source>
        <dbReference type="EMBL" id="RAW13427.1"/>
    </source>
</evidence>
<dbReference type="Proteomes" id="UP000250642">
    <property type="component" value="Unassembled WGS sequence"/>
</dbReference>
<proteinExistence type="predicted"/>
<protein>
    <recommendedName>
        <fullName evidence="3">DUF4304 domain-containing protein</fullName>
    </recommendedName>
</protein>
<sequence length="203" mass="23260">MLQQLFNDLIKQDVKPLLSNYGYTKKSLNFSRKADDLVYMFNFQKSSGNSADNVMFYVNCGIYSVELAQIQSKEILTAPLEPECHFRARIGEIVQAVPDRFAVTPDTNKDDLIAVLLPGLEEVIRFFETMTDARSIVDYYMSGPFLHLSEESFHLLLKSGEVTAANLYLRALHGKYGAEHRWTIFENKYKAIFNIYGVKYDVS</sequence>
<dbReference type="Pfam" id="PF14137">
    <property type="entry name" value="DUF4304"/>
    <property type="match status" value="1"/>
</dbReference>
<dbReference type="RefSeq" id="WP_113054381.1">
    <property type="nucleotide sequence ID" value="NZ_QEVW01000012.1"/>
</dbReference>
<dbReference type="EMBL" id="QEVW01000012">
    <property type="protein sequence ID" value="RAW13427.1"/>
    <property type="molecule type" value="Genomic_DNA"/>
</dbReference>
<dbReference type="AlphaFoldDB" id="A0A329QM52"/>
<evidence type="ECO:0008006" key="3">
    <source>
        <dbReference type="Google" id="ProtNLM"/>
    </source>
</evidence>
<accession>A0A329QM52</accession>
<reference evidence="1 2" key="1">
    <citation type="submission" date="2018-04" db="EMBL/GenBank/DDBJ databases">
        <title>Paenibacillus taichungensis Genome sequencing and assembly.</title>
        <authorList>
            <person name="Xu J."/>
            <person name="Rensing C."/>
            <person name="Mazhar H.S."/>
        </authorList>
    </citation>
    <scope>NUCLEOTIDE SEQUENCE [LARGE SCALE GENOMIC DNA]</scope>
    <source>
        <strain evidence="1 2">NC1</strain>
    </source>
</reference>